<evidence type="ECO:0000313" key="2">
    <source>
        <dbReference type="Proteomes" id="UP000188605"/>
    </source>
</evidence>
<accession>A0ACC8XDY1</accession>
<reference evidence="1" key="1">
    <citation type="submission" date="2016-08" db="EMBL/GenBank/DDBJ databases">
        <authorList>
            <person name="Ngugi D.K."/>
            <person name="Miyake S."/>
            <person name="Stingl U."/>
        </authorList>
    </citation>
    <scope>NUCLEOTIDE SEQUENCE</scope>
    <source>
        <strain evidence="1">SCG-B11WGA-EpuloA1</strain>
    </source>
</reference>
<proteinExistence type="predicted"/>
<keyword evidence="2" id="KW-1185">Reference proteome</keyword>
<comment type="caution">
    <text evidence="1">The sequence shown here is derived from an EMBL/GenBank/DDBJ whole genome shotgun (WGS) entry which is preliminary data.</text>
</comment>
<name>A0ACC8XDY1_9FIRM</name>
<dbReference type="Proteomes" id="UP000188605">
    <property type="component" value="Unassembled WGS sequence"/>
</dbReference>
<evidence type="ECO:0000313" key="1">
    <source>
        <dbReference type="EMBL" id="ONI41055.1"/>
    </source>
</evidence>
<dbReference type="EMBL" id="LJDB01000043">
    <property type="protein sequence ID" value="ONI41055.1"/>
    <property type="molecule type" value="Genomic_DNA"/>
</dbReference>
<organism evidence="1 2">
    <name type="scientific">Candidatus Epulonipiscium fishelsonii</name>
    <dbReference type="NCBI Taxonomy" id="77094"/>
    <lineage>
        <taxon>Bacteria</taxon>
        <taxon>Bacillati</taxon>
        <taxon>Bacillota</taxon>
        <taxon>Clostridia</taxon>
        <taxon>Lachnospirales</taxon>
        <taxon>Lachnospiraceae</taxon>
        <taxon>Candidatus Epulonipiscium</taxon>
    </lineage>
</organism>
<gene>
    <name evidence="1" type="ORF">AN396_04700</name>
</gene>
<sequence length="78" mass="8795">MILDRVKEIIAEHLNCSKDKLSARTSFTNNLNADSLDVFQIMMAVEAEFNIEVSNKDVEKIKTIEDIVTLVKQAKGLN</sequence>
<protein>
    <submittedName>
        <fullName evidence="1">Acyl carrier protein</fullName>
    </submittedName>
</protein>